<dbReference type="AlphaFoldDB" id="A0AAD1UAN9"/>
<gene>
    <name evidence="2" type="ORF">ECRASSUSDP1_LOCUS4446</name>
</gene>
<sequence>MEAFWIWTKAKVNSIDMFSKPVSLTYQGREKFTTFLGGILSVLLTIGFVSYGMQLSIQMLTRSATSKAKNSIERDQILVSDYYNFSHEDLAFAVFIATDDSFVPFVDPSYFNVTVAQLSYSYDFKSGALNADLKEESMAICRENFPLLDHKLDDFRNFFSQISYCSTQTDFSFGGSVFFNTLKTVQIKVRRCVNETSVICKSKEEIEAKARDLTVTFIVSSKYFDFDDFETPIKRVVDDQFIFKMSSGLKKFSELYVKRSTVALSDSLLPLGEDKEDSFLTIDNYQKDQETRDMSDPIFIDLEIRQDLVVDSYERRVYSIPDFSENLENSLNFFQ</sequence>
<dbReference type="GO" id="GO:0005634">
    <property type="term" value="C:nucleus"/>
    <property type="evidence" value="ECO:0007669"/>
    <property type="project" value="TreeGrafter"/>
</dbReference>
<evidence type="ECO:0000313" key="3">
    <source>
        <dbReference type="Proteomes" id="UP001295684"/>
    </source>
</evidence>
<keyword evidence="1" id="KW-0472">Membrane</keyword>
<proteinExistence type="predicted"/>
<evidence type="ECO:0000256" key="1">
    <source>
        <dbReference type="SAM" id="Phobius"/>
    </source>
</evidence>
<organism evidence="2 3">
    <name type="scientific">Euplotes crassus</name>
    <dbReference type="NCBI Taxonomy" id="5936"/>
    <lineage>
        <taxon>Eukaryota</taxon>
        <taxon>Sar</taxon>
        <taxon>Alveolata</taxon>
        <taxon>Ciliophora</taxon>
        <taxon>Intramacronucleata</taxon>
        <taxon>Spirotrichea</taxon>
        <taxon>Hypotrichia</taxon>
        <taxon>Euplotida</taxon>
        <taxon>Euplotidae</taxon>
        <taxon>Moneuplotes</taxon>
    </lineage>
</organism>
<feature type="transmembrane region" description="Helical" evidence="1">
    <location>
        <begin position="32"/>
        <end position="53"/>
    </location>
</feature>
<comment type="caution">
    <text evidence="2">The sequence shown here is derived from an EMBL/GenBank/DDBJ whole genome shotgun (WGS) entry which is preliminary data.</text>
</comment>
<dbReference type="GO" id="GO:0007131">
    <property type="term" value="P:reciprocal meiotic recombination"/>
    <property type="evidence" value="ECO:0007669"/>
    <property type="project" value="TreeGrafter"/>
</dbReference>
<protein>
    <submittedName>
        <fullName evidence="2">Uncharacterized protein</fullName>
    </submittedName>
</protein>
<dbReference type="PANTHER" id="PTHR31398">
    <property type="entry name" value="MEIOTIC NUCLEAR DIVISION PROTEIN 1 HOMOLOG"/>
    <property type="match status" value="1"/>
</dbReference>
<evidence type="ECO:0000313" key="2">
    <source>
        <dbReference type="EMBL" id="CAI2363116.1"/>
    </source>
</evidence>
<accession>A0AAD1UAN9</accession>
<reference evidence="2" key="1">
    <citation type="submission" date="2023-07" db="EMBL/GenBank/DDBJ databases">
        <authorList>
            <consortium name="AG Swart"/>
            <person name="Singh M."/>
            <person name="Singh A."/>
            <person name="Seah K."/>
            <person name="Emmerich C."/>
        </authorList>
    </citation>
    <scope>NUCLEOTIDE SEQUENCE</scope>
    <source>
        <strain evidence="2">DP1</strain>
    </source>
</reference>
<dbReference type="Proteomes" id="UP001295684">
    <property type="component" value="Unassembled WGS sequence"/>
</dbReference>
<name>A0AAD1UAN9_EUPCR</name>
<keyword evidence="3" id="KW-1185">Reference proteome</keyword>
<keyword evidence="1" id="KW-0812">Transmembrane</keyword>
<dbReference type="EMBL" id="CAMPGE010004266">
    <property type="protein sequence ID" value="CAI2363116.1"/>
    <property type="molecule type" value="Genomic_DNA"/>
</dbReference>
<keyword evidence="1" id="KW-1133">Transmembrane helix</keyword>
<dbReference type="PANTHER" id="PTHR31398:SF0">
    <property type="entry name" value="MEIOTIC NUCLEAR DIVISION PROTEIN 1 HOMOLOG"/>
    <property type="match status" value="1"/>
</dbReference>